<organism evidence="1 2">
    <name type="scientific">Ambrosiozyma monospora</name>
    <name type="common">Yeast</name>
    <name type="synonym">Endomycopsis monosporus</name>
    <dbReference type="NCBI Taxonomy" id="43982"/>
    <lineage>
        <taxon>Eukaryota</taxon>
        <taxon>Fungi</taxon>
        <taxon>Dikarya</taxon>
        <taxon>Ascomycota</taxon>
        <taxon>Saccharomycotina</taxon>
        <taxon>Pichiomycetes</taxon>
        <taxon>Pichiales</taxon>
        <taxon>Pichiaceae</taxon>
        <taxon>Ambrosiozyma</taxon>
    </lineage>
</organism>
<keyword evidence="2" id="KW-1185">Reference proteome</keyword>
<comment type="caution">
    <text evidence="1">The sequence shown here is derived from an EMBL/GenBank/DDBJ whole genome shotgun (WGS) entry which is preliminary data.</text>
</comment>
<reference evidence="1" key="1">
    <citation type="submission" date="2023-04" db="EMBL/GenBank/DDBJ databases">
        <title>Ambrosiozyma monospora NBRC 10751.</title>
        <authorList>
            <person name="Ichikawa N."/>
            <person name="Sato H."/>
            <person name="Tonouchi N."/>
        </authorList>
    </citation>
    <scope>NUCLEOTIDE SEQUENCE</scope>
    <source>
        <strain evidence="1">NBRC 10751</strain>
    </source>
</reference>
<evidence type="ECO:0000313" key="1">
    <source>
        <dbReference type="EMBL" id="GME80198.1"/>
    </source>
</evidence>
<accession>A0ACB5T3K8</accession>
<dbReference type="EMBL" id="BSXS01002941">
    <property type="protein sequence ID" value="GME80198.1"/>
    <property type="molecule type" value="Genomic_DNA"/>
</dbReference>
<proteinExistence type="predicted"/>
<gene>
    <name evidence="1" type="ORF">Amon02_000433300</name>
</gene>
<dbReference type="Proteomes" id="UP001165064">
    <property type="component" value="Unassembled WGS sequence"/>
</dbReference>
<protein>
    <submittedName>
        <fullName evidence="1">Unnamed protein product</fullName>
    </submittedName>
</protein>
<name>A0ACB5T3K8_AMBMO</name>
<evidence type="ECO:0000313" key="2">
    <source>
        <dbReference type="Proteomes" id="UP001165064"/>
    </source>
</evidence>
<sequence>MTWIAPDNFNLAAVCGTQYGLGYNPIPTFDWNIISTLAPLTVPFYNSFTTYVSAFISGLFILAIYYTNNNSTAYLPINSSGIFTNTGESYEVTQILTNGILDEEKYKAYSPPFYSAANLLYYGAFFAAYPVTFLYVLLDQWKLIAKAGVQAYRAFIDKTKQVVHHTHISLKNLFSGNFKGFLSEFAHIFQDDRSIYEGFNDPFTAMISKYPEVPDWWFYLILLISLIFGIIILCVYPQLNTPKWTLFFVIAINFVFLIPMQIVAAITGSNIGLNVVVELIIGYALPGNGEALMLIKAYGYNIDGQAANYISDQKMGHYSQIPPRAQFRGQIIATVITSFVAYAVVDWVDNNIKGVCTPEAQNHFTCASGSQVYYSASVFWGAIGPKRVFSQQYPILKYMFLFGFLLALAWWSIKKFGPTIRSWVKDHASPAVFKPLNAVIFTPLSWLKGVHPALVLYGFLSWAPTNLSYYTMGFYLAIIFMYYLRRYKTAWWEKYNYVLAAGLDAGLAFSAIIMFFAVQYHEKDVSWWGNNVILEGVDGGSSDRVALKMDLPEKGYFGPDEWH</sequence>